<evidence type="ECO:0000256" key="1">
    <source>
        <dbReference type="SAM" id="Phobius"/>
    </source>
</evidence>
<organism evidence="2 3">
    <name type="scientific">Sphingomonas chungangi</name>
    <dbReference type="NCBI Taxonomy" id="2683589"/>
    <lineage>
        <taxon>Bacteria</taxon>
        <taxon>Pseudomonadati</taxon>
        <taxon>Pseudomonadota</taxon>
        <taxon>Alphaproteobacteria</taxon>
        <taxon>Sphingomonadales</taxon>
        <taxon>Sphingomonadaceae</taxon>
        <taxon>Sphingomonas</taxon>
    </lineage>
</organism>
<keyword evidence="1" id="KW-0812">Transmembrane</keyword>
<comment type="caution">
    <text evidence="2">The sequence shown here is derived from an EMBL/GenBank/DDBJ whole genome shotgun (WGS) entry which is preliminary data.</text>
</comment>
<gene>
    <name evidence="2" type="ORF">HZF05_08940</name>
</gene>
<feature type="transmembrane region" description="Helical" evidence="1">
    <location>
        <begin position="98"/>
        <end position="118"/>
    </location>
</feature>
<dbReference type="Proteomes" id="UP000570166">
    <property type="component" value="Unassembled WGS sequence"/>
</dbReference>
<keyword evidence="1" id="KW-0472">Membrane</keyword>
<protein>
    <recommendedName>
        <fullName evidence="4">DUF962 domain-containing protein</fullName>
    </recommendedName>
</protein>
<keyword evidence="3" id="KW-1185">Reference proteome</keyword>
<proteinExistence type="predicted"/>
<name>A0A838L7V5_9SPHN</name>
<dbReference type="RefSeq" id="WP_160365731.1">
    <property type="nucleotide sequence ID" value="NZ_JACEIB010000006.1"/>
</dbReference>
<evidence type="ECO:0000313" key="3">
    <source>
        <dbReference type="Proteomes" id="UP000570166"/>
    </source>
</evidence>
<accession>A0A838L7V5</accession>
<dbReference type="EMBL" id="JACEIB010000006">
    <property type="protein sequence ID" value="MBA2934226.1"/>
    <property type="molecule type" value="Genomic_DNA"/>
</dbReference>
<feature type="transmembrane region" description="Helical" evidence="1">
    <location>
        <begin position="130"/>
        <end position="151"/>
    </location>
</feature>
<keyword evidence="1" id="KW-1133">Transmembrane helix</keyword>
<sequence length="202" mass="23292">MTSFRAHLHEQRWDDHRYYHHSLVNQSLHFVSACTFITAYCLMFRDPALASLLAWTVAMTSRQCGHFFFEPKGYDAANQATHEYKEEVKVGYNLARKWVVMTIWALIPVALWVNPTMFGLFDAASGKMDWLRHLGLMWLALAVAGVVFRVVQLFFTRGVQTGLVWGTKIVTDPFSDFLLYRKAPGRLLRGERFDNWAPAEAN</sequence>
<dbReference type="PROSITE" id="PS51257">
    <property type="entry name" value="PROKAR_LIPOPROTEIN"/>
    <property type="match status" value="1"/>
</dbReference>
<dbReference type="AlphaFoldDB" id="A0A838L7V5"/>
<evidence type="ECO:0008006" key="4">
    <source>
        <dbReference type="Google" id="ProtNLM"/>
    </source>
</evidence>
<reference evidence="2 3" key="1">
    <citation type="submission" date="2020-07" db="EMBL/GenBank/DDBJ databases">
        <authorList>
            <person name="Sun Q."/>
        </authorList>
    </citation>
    <scope>NUCLEOTIDE SEQUENCE [LARGE SCALE GENOMIC DNA]</scope>
    <source>
        <strain evidence="2 3">CGMCC 1.13654</strain>
    </source>
</reference>
<evidence type="ECO:0000313" key="2">
    <source>
        <dbReference type="EMBL" id="MBA2934226.1"/>
    </source>
</evidence>